<feature type="region of interest" description="Disordered" evidence="5">
    <location>
        <begin position="71"/>
        <end position="90"/>
    </location>
</feature>
<dbReference type="InterPro" id="IPR013923">
    <property type="entry name" value="Autophagy-rel_prot_16_dom"/>
</dbReference>
<comment type="similarity">
    <text evidence="1">Belongs to the WD repeat ATG16 family.</text>
</comment>
<dbReference type="FunFam" id="2.130.10.10:FF:002883">
    <property type="entry name" value="Uncharacterized protein"/>
    <property type="match status" value="1"/>
</dbReference>
<dbReference type="InterPro" id="IPR020472">
    <property type="entry name" value="WD40_PAC1"/>
</dbReference>
<dbReference type="PANTHER" id="PTHR19878:SF8">
    <property type="entry name" value="AUTOPHAGY-RELATED 16, ISOFORM F"/>
    <property type="match status" value="1"/>
</dbReference>
<keyword evidence="3" id="KW-0677">Repeat</keyword>
<evidence type="ECO:0000259" key="6">
    <source>
        <dbReference type="Pfam" id="PF08614"/>
    </source>
</evidence>
<dbReference type="Pfam" id="PF08614">
    <property type="entry name" value="ATG16"/>
    <property type="match status" value="1"/>
</dbReference>
<evidence type="ECO:0000256" key="2">
    <source>
        <dbReference type="ARBA" id="ARBA00022574"/>
    </source>
</evidence>
<dbReference type="SUPFAM" id="SSF50978">
    <property type="entry name" value="WD40 repeat-like"/>
    <property type="match status" value="1"/>
</dbReference>
<dbReference type="GO" id="GO:0034045">
    <property type="term" value="C:phagophore assembly site membrane"/>
    <property type="evidence" value="ECO:0000318"/>
    <property type="project" value="GO_Central"/>
</dbReference>
<dbReference type="SMART" id="SM00320">
    <property type="entry name" value="WD40"/>
    <property type="match status" value="7"/>
</dbReference>
<dbReference type="GeneID" id="576010"/>
<dbReference type="GO" id="GO:0000421">
    <property type="term" value="C:autophagosome membrane"/>
    <property type="evidence" value="ECO:0000318"/>
    <property type="project" value="GO_Central"/>
</dbReference>
<dbReference type="InterPro" id="IPR036322">
    <property type="entry name" value="WD40_repeat_dom_sf"/>
</dbReference>
<dbReference type="CDD" id="cd00200">
    <property type="entry name" value="WD40"/>
    <property type="match status" value="1"/>
</dbReference>
<organism evidence="7 8">
    <name type="scientific">Strongylocentrotus purpuratus</name>
    <name type="common">Purple sea urchin</name>
    <dbReference type="NCBI Taxonomy" id="7668"/>
    <lineage>
        <taxon>Eukaryota</taxon>
        <taxon>Metazoa</taxon>
        <taxon>Echinodermata</taxon>
        <taxon>Eleutherozoa</taxon>
        <taxon>Echinozoa</taxon>
        <taxon>Echinoidea</taxon>
        <taxon>Euechinoidea</taxon>
        <taxon>Echinacea</taxon>
        <taxon>Camarodonta</taxon>
        <taxon>Echinidea</taxon>
        <taxon>Strongylocentrotidae</taxon>
        <taxon>Strongylocentrotus</taxon>
    </lineage>
</organism>
<dbReference type="PROSITE" id="PS50082">
    <property type="entry name" value="WD_REPEATS_2"/>
    <property type="match status" value="5"/>
</dbReference>
<feature type="domain" description="Autophagy-related protein 16" evidence="6">
    <location>
        <begin position="21"/>
        <end position="220"/>
    </location>
</feature>
<dbReference type="InParanoid" id="A0A7M7NKS3"/>
<dbReference type="PRINTS" id="PR00320">
    <property type="entry name" value="GPROTEINBRPT"/>
</dbReference>
<dbReference type="InterPro" id="IPR015943">
    <property type="entry name" value="WD40/YVTN_repeat-like_dom_sf"/>
</dbReference>
<name>A0A7M7NKS3_STRPU</name>
<proteinExistence type="inferred from homology"/>
<dbReference type="EnsemblMetazoa" id="XM_030982117">
    <property type="protein sequence ID" value="XP_030837977"/>
    <property type="gene ID" value="LOC576010"/>
</dbReference>
<evidence type="ECO:0000313" key="8">
    <source>
        <dbReference type="Proteomes" id="UP000007110"/>
    </source>
</evidence>
<feature type="region of interest" description="Disordered" evidence="5">
    <location>
        <begin position="240"/>
        <end position="262"/>
    </location>
</feature>
<dbReference type="InterPro" id="IPR001680">
    <property type="entry name" value="WD40_rpt"/>
</dbReference>
<keyword evidence="8" id="KW-1185">Reference proteome</keyword>
<reference evidence="8" key="1">
    <citation type="submission" date="2015-02" db="EMBL/GenBank/DDBJ databases">
        <title>Genome sequencing for Strongylocentrotus purpuratus.</title>
        <authorList>
            <person name="Murali S."/>
            <person name="Liu Y."/>
            <person name="Vee V."/>
            <person name="English A."/>
            <person name="Wang M."/>
            <person name="Skinner E."/>
            <person name="Han Y."/>
            <person name="Muzny D.M."/>
            <person name="Worley K.C."/>
            <person name="Gibbs R.A."/>
        </authorList>
    </citation>
    <scope>NUCLEOTIDE SEQUENCE</scope>
</reference>
<dbReference type="GO" id="GO:0034274">
    <property type="term" value="C:Atg12-Atg5-Atg16 complex"/>
    <property type="evidence" value="ECO:0000318"/>
    <property type="project" value="GO_Central"/>
</dbReference>
<evidence type="ECO:0000256" key="4">
    <source>
        <dbReference type="PROSITE-ProRule" id="PRU00221"/>
    </source>
</evidence>
<dbReference type="InterPro" id="IPR045160">
    <property type="entry name" value="ATG16"/>
</dbReference>
<protein>
    <recommendedName>
        <fullName evidence="6">Autophagy-related protein 16 domain-containing protein</fullName>
    </recommendedName>
</protein>
<dbReference type="FunFam" id="2.130.10.10:FF:001153">
    <property type="entry name" value="Protein will die slowly-like protein"/>
    <property type="match status" value="1"/>
</dbReference>
<evidence type="ECO:0000256" key="1">
    <source>
        <dbReference type="ARBA" id="ARBA00009271"/>
    </source>
</evidence>
<reference evidence="7" key="2">
    <citation type="submission" date="2021-01" db="UniProtKB">
        <authorList>
            <consortium name="EnsemblMetazoa"/>
        </authorList>
    </citation>
    <scope>IDENTIFICATION</scope>
</reference>
<accession>A0A7M7NKS3</accession>
<feature type="repeat" description="WD" evidence="4">
    <location>
        <begin position="383"/>
        <end position="424"/>
    </location>
</feature>
<keyword evidence="2 4" id="KW-0853">WD repeat</keyword>
<feature type="repeat" description="WD" evidence="4">
    <location>
        <begin position="297"/>
        <end position="338"/>
    </location>
</feature>
<dbReference type="Gene3D" id="2.130.10.10">
    <property type="entry name" value="YVTN repeat-like/Quinoprotein amine dehydrogenase"/>
    <property type="match status" value="2"/>
</dbReference>
<dbReference type="Proteomes" id="UP000007110">
    <property type="component" value="Unassembled WGS sequence"/>
</dbReference>
<evidence type="ECO:0000256" key="3">
    <source>
        <dbReference type="ARBA" id="ARBA00022737"/>
    </source>
</evidence>
<dbReference type="AlphaFoldDB" id="A0A7M7NKS3"/>
<feature type="compositionally biased region" description="Polar residues" evidence="5">
    <location>
        <begin position="71"/>
        <end position="83"/>
    </location>
</feature>
<evidence type="ECO:0000313" key="7">
    <source>
        <dbReference type="EnsemblMetazoa" id="XP_030837977"/>
    </source>
</evidence>
<dbReference type="GO" id="GO:0000045">
    <property type="term" value="P:autophagosome assembly"/>
    <property type="evidence" value="ECO:0000318"/>
    <property type="project" value="GO_Central"/>
</dbReference>
<dbReference type="RefSeq" id="XP_030837977.1">
    <property type="nucleotide sequence ID" value="XM_030982117.1"/>
</dbReference>
<feature type="repeat" description="WD" evidence="4">
    <location>
        <begin position="523"/>
        <end position="553"/>
    </location>
</feature>
<dbReference type="CTD" id="55054"/>
<feature type="repeat" description="WD" evidence="4">
    <location>
        <begin position="554"/>
        <end position="585"/>
    </location>
</feature>
<dbReference type="GO" id="GO:0043495">
    <property type="term" value="F:protein-membrane adaptor activity"/>
    <property type="evidence" value="ECO:0000318"/>
    <property type="project" value="GO_Central"/>
</dbReference>
<dbReference type="OrthoDB" id="6262491at2759"/>
<feature type="repeat" description="WD" evidence="4">
    <location>
        <begin position="341"/>
        <end position="382"/>
    </location>
</feature>
<dbReference type="PROSITE" id="PS50294">
    <property type="entry name" value="WD_REPEATS_REGION"/>
    <property type="match status" value="2"/>
</dbReference>
<dbReference type="Pfam" id="PF00400">
    <property type="entry name" value="WD40"/>
    <property type="match status" value="6"/>
</dbReference>
<dbReference type="OMA" id="WGRPCIS"/>
<dbReference type="PANTHER" id="PTHR19878">
    <property type="entry name" value="AUTOPHAGY PROTEIN 16-LIKE"/>
    <property type="match status" value="1"/>
</dbReference>
<evidence type="ECO:0000256" key="5">
    <source>
        <dbReference type="SAM" id="MobiDB-lite"/>
    </source>
</evidence>
<dbReference type="CDD" id="cd22887">
    <property type="entry name" value="Atg16_CCD"/>
    <property type="match status" value="1"/>
</dbReference>
<dbReference type="KEGG" id="spu:576010"/>
<sequence>MALKINMATSMDPSMSWKKTIQMRIRRRNEKESIPFKALFETHLRLANQIEASRSQNVQLHVQVERLQQENTDLQSKGLSSSPGPVENVGKGSAAYRQLEQKCFKLNEELTDVHRKKGENAQQLIDLTALLKTKESELQKNEESLNEALIRVGAYEDEIRNLEMAVLELRKTNEDLRDELQNMTLLCSKNEESLYRLQAENAELVTRVMDEKGRDADILNSTNAIIQEVLNDKMKKALEEAASETPTPMPEPKSSIGEGRKLLRPGSMSASTLSRAPSLPPPVSFVMSVPDKNIAQFEAHDGEVHTVKFCPSGAFFATGGADRKLKLWEFLNNSCQNSAVLFGSNLAVTCIDFDDQENLILGAANDCTIRIWGTHDHRLRQTLTGHSNKVLAAKFLSDPNKFVSGSHDRTLKIWDLRSRACTRTMFAGSMCNDLVTSDGAGTNIISGHVDKKIRFWDARSNARTKEILLNGKVTSLDLSPDRQSLLACTRDDALKIVDLRTNQVITSCSAEGFKVACDYTRAAFSPDGEYVTAGSQDGSIFYWKAKNGEMEKQIKDHKGPVICVSWHPSCRQLISCDRAKNVILWADF</sequence>